<dbReference type="OrthoDB" id="10551938at2759"/>
<evidence type="ECO:0000313" key="3">
    <source>
        <dbReference type="Proteomes" id="UP000220158"/>
    </source>
</evidence>
<dbReference type="AlphaFoldDB" id="A0A1J1GKD2"/>
<feature type="signal peptide" evidence="1">
    <location>
        <begin position="1"/>
        <end position="18"/>
    </location>
</feature>
<evidence type="ECO:0000313" key="2">
    <source>
        <dbReference type="EMBL" id="CRG85031.1"/>
    </source>
</evidence>
<protein>
    <submittedName>
        <fullName evidence="2">Reticulocyte binding protein, putative</fullName>
    </submittedName>
</protein>
<dbReference type="RefSeq" id="XP_028531221.1">
    <property type="nucleotide sequence ID" value="XM_028676322.1"/>
</dbReference>
<feature type="chain" id="PRO_5009618918" evidence="1">
    <location>
        <begin position="19"/>
        <end position="466"/>
    </location>
</feature>
<dbReference type="VEuPathDB" id="PlasmoDB:PRELSG_0031600"/>
<gene>
    <name evidence="2" type="ORF">PRELSG_0031600</name>
</gene>
<dbReference type="Proteomes" id="UP000220158">
    <property type="component" value="Unassembled WGS sequence"/>
</dbReference>
<dbReference type="OMA" id="RRIWICL"/>
<accession>A0A1J1GKD2</accession>
<evidence type="ECO:0000256" key="1">
    <source>
        <dbReference type="SAM" id="SignalP"/>
    </source>
</evidence>
<name>A0A1J1GKD2_PLARL</name>
<proteinExistence type="predicted"/>
<dbReference type="GeneID" id="39734249"/>
<keyword evidence="1" id="KW-0732">Signal</keyword>
<dbReference type="KEGG" id="prel:PRELSG_0031600"/>
<organism evidence="2 3">
    <name type="scientific">Plasmodium relictum</name>
    <dbReference type="NCBI Taxonomy" id="85471"/>
    <lineage>
        <taxon>Eukaryota</taxon>
        <taxon>Sar</taxon>
        <taxon>Alveolata</taxon>
        <taxon>Apicomplexa</taxon>
        <taxon>Aconoidasida</taxon>
        <taxon>Haemosporida</taxon>
        <taxon>Plasmodiidae</taxon>
        <taxon>Plasmodium</taxon>
        <taxon>Plasmodium (Haemamoeba)</taxon>
    </lineage>
</organism>
<reference evidence="2 3" key="1">
    <citation type="submission" date="2015-04" db="EMBL/GenBank/DDBJ databases">
        <authorList>
            <consortium name="Pathogen Informatics"/>
        </authorList>
    </citation>
    <scope>NUCLEOTIDE SEQUENCE [LARGE SCALE GENOMIC DNA]</scope>
    <source>
        <strain evidence="2 3">SGS1</strain>
    </source>
</reference>
<keyword evidence="3" id="KW-1185">Reference proteome</keyword>
<dbReference type="EMBL" id="CVMU01000341">
    <property type="protein sequence ID" value="CRG85031.1"/>
    <property type="molecule type" value="Genomic_DNA"/>
</dbReference>
<sequence>MRRIWICLILLFTFYGSSYKINFKGSLDEFKSKKNNLLFDLSLKKVKKLKDNSFIEHEKKKEEIFQISNFQKENKYDKEIDSLENKDEEKLYLLKNISFVNLKNSGFITKPSCFVHIKKNSPYLSKINNIKEDKINEALNDVTNSFIQVEGLLSNDTKLLEEYKNLMDIISNGLDKAKVYFVTALSYIDIGSVFITNEDSQTFHSFTHKTKKYIQDFYKCSLDSYNFHSDTKEEMNKRLLNLLLLEDLKKEELFERKILDFKSKIKESLKSAKIYEENCLNKMRSSFNNLQDNLANKYCWGFTCNKRSCYNPCCNRSCCYVLNCLHRQMASSYVTRAKNKMNKNLDSDFILEINNLLNSFKLKEIGKGNFYGKKVKKYLDLLVEKIIDIKNDFVKQSKFAYTSFDKLVKLHNNSLKMSFSHHSIARELASLPIEFKRTFHYIDWNELLREKFNHYKREFYILFYGL</sequence>